<dbReference type="Gene3D" id="1.10.238.10">
    <property type="entry name" value="EF-hand"/>
    <property type="match status" value="1"/>
</dbReference>
<dbReference type="SUPFAM" id="SSF47473">
    <property type="entry name" value="EF-hand"/>
    <property type="match status" value="1"/>
</dbReference>
<dbReference type="Gene3D" id="3.50.50.60">
    <property type="entry name" value="FAD/NAD(P)-binding domain"/>
    <property type="match status" value="1"/>
</dbReference>
<evidence type="ECO:0000313" key="12">
    <source>
        <dbReference type="EMBL" id="CDS41954.1"/>
    </source>
</evidence>
<sequence length="798" mass="89401">MNMMAMKISGLRVAWQRLLVTGTAAGLGTLAVMEYAPKLLEAKRMRASRLRKPPPEEELALFRGPLTSRQQNIDRMMNNNDVFDILVIGGGATGTGVALDAVTRGLTTCLVEKQDFASGTSSRSTKLIHGGVRYLQKAVFNLDLEQYRMVREALSERANLLDIAPHIAHPLPIMLPIYKWWQVPYYWLGIKMYDLVSGTQILKSSYFLNKSRAMEIFPHLKNEKLKGALVYYDGQHDDARMCLDVAFTASRYGAAIANYVEVLELLKGPNEDPKQKDVSGKPKLVVNGARLRDLLSGKEFVVRARCVVNATGPFTDEIRKMENNKLDPICQPSSGVHIVLPNYYSPENMGLLDPSTTDGRVIFFLPWLGHVVAGTTDHSCKLATSPEPTDDDVQFILSEIKSYLSPDLKVRRGDVLSVWSGIRPLVSDPNSKDTQSIARNHVITVGENNLVTIAGGKWTTYRKMAEETVDECVKVCGLKPKSKCRTVGLRLNGAHGWSPNLFIQLSQEYGIDRDVAIHLASTYGGHAVKVAQQAKLTGRHYPLAGRRLHPNFPIIEAEVTEACREYACNAIDFLARRTRLAFLDVRAAEEVLPKLIDLMAAELNWCPLRKKKEFEVAMKFLKTEMGLDMKRTKTVPANFSPEEVENIRKQFSSIDVDGKGYITLNDLHKFFAKQGESVSNNTLESILSDLDLDQSGEIDQVEFLEFMSSLKTGAVPHHALKSKQWWCLKQLLCSANADRLLISYFLFFQLPFSCASASAVWKHSFLLRHNPIPLLIDSMCNCGMKVPSNPFHVRWIIL</sequence>
<dbReference type="PROSITE" id="PS00978">
    <property type="entry name" value="FAD_G3PDH_2"/>
    <property type="match status" value="1"/>
</dbReference>
<dbReference type="eggNOG" id="KOG0042">
    <property type="taxonomic scope" value="Eukaryota"/>
</dbReference>
<evidence type="ECO:0000256" key="8">
    <source>
        <dbReference type="ARBA" id="ARBA00022946"/>
    </source>
</evidence>
<organism evidence="12 13">
    <name type="scientific">Echinococcus multilocularis</name>
    <name type="common">Fox tapeworm</name>
    <dbReference type="NCBI Taxonomy" id="6211"/>
    <lineage>
        <taxon>Eukaryota</taxon>
        <taxon>Metazoa</taxon>
        <taxon>Spiralia</taxon>
        <taxon>Lophotrochozoa</taxon>
        <taxon>Platyhelminthes</taxon>
        <taxon>Cestoda</taxon>
        <taxon>Eucestoda</taxon>
        <taxon>Cyclophyllidea</taxon>
        <taxon>Taeniidae</taxon>
        <taxon>Echinococcus</taxon>
    </lineage>
</organism>
<evidence type="ECO:0000256" key="10">
    <source>
        <dbReference type="RuleBase" id="RU361217"/>
    </source>
</evidence>
<comment type="pathway">
    <text evidence="2">Polyol metabolism; glycerol degradation.</text>
</comment>
<evidence type="ECO:0000256" key="7">
    <source>
        <dbReference type="ARBA" id="ARBA00022837"/>
    </source>
</evidence>
<accession>A0A068YAX8</accession>
<feature type="domain" description="EF-hand" evidence="11">
    <location>
        <begin position="678"/>
        <end position="713"/>
    </location>
</feature>
<dbReference type="OrthoDB" id="264015at2759"/>
<dbReference type="SMART" id="SM00054">
    <property type="entry name" value="EFh"/>
    <property type="match status" value="2"/>
</dbReference>
<dbReference type="InterPro" id="IPR011992">
    <property type="entry name" value="EF-hand-dom_pair"/>
</dbReference>
<dbReference type="GO" id="GO:0005509">
    <property type="term" value="F:calcium ion binding"/>
    <property type="evidence" value="ECO:0007669"/>
    <property type="project" value="InterPro"/>
</dbReference>
<dbReference type="Pfam" id="PF13499">
    <property type="entry name" value="EF-hand_7"/>
    <property type="match status" value="1"/>
</dbReference>
<dbReference type="SUPFAM" id="SSF51905">
    <property type="entry name" value="FAD/NAD(P)-binding domain"/>
    <property type="match status" value="1"/>
</dbReference>
<dbReference type="InterPro" id="IPR031656">
    <property type="entry name" value="DAO_C"/>
</dbReference>
<evidence type="ECO:0000256" key="4">
    <source>
        <dbReference type="ARBA" id="ARBA00013029"/>
    </source>
</evidence>
<evidence type="ECO:0000256" key="1">
    <source>
        <dbReference type="ARBA" id="ARBA00001974"/>
    </source>
</evidence>
<dbReference type="OMA" id="VQYWDAQ"/>
<dbReference type="GO" id="GO:0004368">
    <property type="term" value="F:glycerol-3-phosphate dehydrogenase (quinone) activity"/>
    <property type="evidence" value="ECO:0007669"/>
    <property type="project" value="UniProtKB-EC"/>
</dbReference>
<dbReference type="PANTHER" id="PTHR11985:SF15">
    <property type="entry name" value="GLYCEROL-3-PHOSPHATE DEHYDROGENASE, MITOCHONDRIAL"/>
    <property type="match status" value="1"/>
</dbReference>
<dbReference type="Pfam" id="PF01266">
    <property type="entry name" value="DAO"/>
    <property type="match status" value="1"/>
</dbReference>
<dbReference type="Pfam" id="PF16901">
    <property type="entry name" value="DAO_C"/>
    <property type="match status" value="1"/>
</dbReference>
<protein>
    <recommendedName>
        <fullName evidence="4 10">Glycerol-3-phosphate dehydrogenase</fullName>
        <ecNumber evidence="4 10">1.1.5.3</ecNumber>
    </recommendedName>
</protein>
<comment type="catalytic activity">
    <reaction evidence="10">
        <text>a quinone + sn-glycerol 3-phosphate = dihydroxyacetone phosphate + a quinol</text>
        <dbReference type="Rhea" id="RHEA:18977"/>
        <dbReference type="ChEBI" id="CHEBI:24646"/>
        <dbReference type="ChEBI" id="CHEBI:57597"/>
        <dbReference type="ChEBI" id="CHEBI:57642"/>
        <dbReference type="ChEBI" id="CHEBI:132124"/>
        <dbReference type="EC" id="1.1.5.3"/>
    </reaction>
</comment>
<keyword evidence="9 10" id="KW-0560">Oxidoreductase</keyword>
<dbReference type="STRING" id="6211.A0A068YAX8"/>
<keyword evidence="6" id="KW-0274">FAD</keyword>
<dbReference type="EC" id="1.1.5.3" evidence="4 10"/>
<dbReference type="InterPro" id="IPR036188">
    <property type="entry name" value="FAD/NAD-bd_sf"/>
</dbReference>
<comment type="cofactor">
    <cofactor evidence="1 10">
        <name>FAD</name>
        <dbReference type="ChEBI" id="CHEBI:57692"/>
    </cofactor>
</comment>
<dbReference type="FunFam" id="3.30.9.10:FF:000001">
    <property type="entry name" value="Glycerol-3-phosphate dehydrogenase"/>
    <property type="match status" value="1"/>
</dbReference>
<dbReference type="PRINTS" id="PR01001">
    <property type="entry name" value="FADG3PDH"/>
</dbReference>
<dbReference type="GO" id="GO:0005739">
    <property type="term" value="C:mitochondrion"/>
    <property type="evidence" value="ECO:0007669"/>
    <property type="project" value="TreeGrafter"/>
</dbReference>
<dbReference type="PANTHER" id="PTHR11985">
    <property type="entry name" value="GLYCEROL-3-PHOSPHATE DEHYDROGENASE"/>
    <property type="match status" value="1"/>
</dbReference>
<evidence type="ECO:0000256" key="9">
    <source>
        <dbReference type="ARBA" id="ARBA00023002"/>
    </source>
</evidence>
<dbReference type="Proteomes" id="UP000017246">
    <property type="component" value="Unassembled WGS sequence"/>
</dbReference>
<comment type="similarity">
    <text evidence="3 10">Belongs to the FAD-dependent glycerol-3-phosphate dehydrogenase family.</text>
</comment>
<evidence type="ECO:0000256" key="3">
    <source>
        <dbReference type="ARBA" id="ARBA00007330"/>
    </source>
</evidence>
<dbReference type="AlphaFoldDB" id="A0A068YAX8"/>
<reference evidence="12" key="1">
    <citation type="journal article" date="2013" name="Nature">
        <title>The genomes of four tapeworm species reveal adaptations to parasitism.</title>
        <authorList>
            <person name="Tsai I.J."/>
            <person name="Zarowiecki M."/>
            <person name="Holroyd N."/>
            <person name="Garciarrubio A."/>
            <person name="Sanchez-Flores A."/>
            <person name="Brooks K.L."/>
            <person name="Tracey A."/>
            <person name="Bobes R.J."/>
            <person name="Fragoso G."/>
            <person name="Sciutto E."/>
            <person name="Aslett M."/>
            <person name="Beasley H."/>
            <person name="Bennett H.M."/>
            <person name="Cai J."/>
            <person name="Camicia F."/>
            <person name="Clark R."/>
            <person name="Cucher M."/>
            <person name="De Silva N."/>
            <person name="Day T.A."/>
            <person name="Deplazes P."/>
            <person name="Estrada K."/>
            <person name="Fernandez C."/>
            <person name="Holland P.W."/>
            <person name="Hou J."/>
            <person name="Hu S."/>
            <person name="Huckvale T."/>
            <person name="Hung S.S."/>
            <person name="Kamenetzky L."/>
            <person name="Keane J.A."/>
            <person name="Kiss F."/>
            <person name="Koziol U."/>
            <person name="Lambert O."/>
            <person name="Liu K."/>
            <person name="Luo X."/>
            <person name="Luo Y."/>
            <person name="Macchiaroli N."/>
            <person name="Nichol S."/>
            <person name="Paps J."/>
            <person name="Parkinson J."/>
            <person name="Pouchkina-Stantcheva N."/>
            <person name="Riddiford N."/>
            <person name="Rosenzvit M."/>
            <person name="Salinas G."/>
            <person name="Wasmuth J.D."/>
            <person name="Zamanian M."/>
            <person name="Zheng Y."/>
            <person name="Cai X."/>
            <person name="Soberon X."/>
            <person name="Olson P.D."/>
            <person name="Laclette J.P."/>
            <person name="Brehm K."/>
            <person name="Berriman M."/>
            <person name="Garciarrubio A."/>
            <person name="Bobes R.J."/>
            <person name="Fragoso G."/>
            <person name="Sanchez-Flores A."/>
            <person name="Estrada K."/>
            <person name="Cevallos M.A."/>
            <person name="Morett E."/>
            <person name="Gonzalez V."/>
            <person name="Portillo T."/>
            <person name="Ochoa-Leyva A."/>
            <person name="Jose M.V."/>
            <person name="Sciutto E."/>
            <person name="Landa A."/>
            <person name="Jimenez L."/>
            <person name="Valdes V."/>
            <person name="Carrero J.C."/>
            <person name="Larralde C."/>
            <person name="Morales-Montor J."/>
            <person name="Limon-Lason J."/>
            <person name="Soberon X."/>
            <person name="Laclette J.P."/>
        </authorList>
    </citation>
    <scope>NUCLEOTIDE SEQUENCE [LARGE SCALE GENOMIC DNA]</scope>
</reference>
<evidence type="ECO:0000256" key="6">
    <source>
        <dbReference type="ARBA" id="ARBA00022827"/>
    </source>
</evidence>
<evidence type="ECO:0000313" key="13">
    <source>
        <dbReference type="Proteomes" id="UP000017246"/>
    </source>
</evidence>
<proteinExistence type="inferred from homology"/>
<name>A0A068YAX8_ECHMU</name>
<dbReference type="InterPro" id="IPR006076">
    <property type="entry name" value="FAD-dep_OxRdtase"/>
</dbReference>
<dbReference type="GO" id="GO:0006072">
    <property type="term" value="P:glycerol-3-phosphate metabolic process"/>
    <property type="evidence" value="ECO:0007669"/>
    <property type="project" value="UniProtKB-UniRule"/>
</dbReference>
<reference evidence="12" key="2">
    <citation type="submission" date="2015-11" db="EMBL/GenBank/DDBJ databases">
        <authorList>
            <person name="Zhang Y."/>
            <person name="Guo Z."/>
        </authorList>
    </citation>
    <scope>NUCLEOTIDE SEQUENCE</scope>
</reference>
<dbReference type="CDD" id="cd00051">
    <property type="entry name" value="EFh"/>
    <property type="match status" value="1"/>
</dbReference>
<dbReference type="EMBL" id="LN902842">
    <property type="protein sequence ID" value="CDS41954.1"/>
    <property type="molecule type" value="Genomic_DNA"/>
</dbReference>
<dbReference type="PROSITE" id="PS00977">
    <property type="entry name" value="FAD_G3PDH_1"/>
    <property type="match status" value="1"/>
</dbReference>
<gene>
    <name evidence="12" type="ORF">EmuJ_000964600</name>
</gene>
<keyword evidence="13" id="KW-1185">Reference proteome</keyword>
<keyword evidence="8" id="KW-0809">Transit peptide</keyword>
<dbReference type="SUPFAM" id="SSF54373">
    <property type="entry name" value="FAD-linked reductases, C-terminal domain"/>
    <property type="match status" value="1"/>
</dbReference>
<evidence type="ECO:0000259" key="11">
    <source>
        <dbReference type="PROSITE" id="PS50222"/>
    </source>
</evidence>
<dbReference type="PROSITE" id="PS50222">
    <property type="entry name" value="EF_HAND_2"/>
    <property type="match status" value="2"/>
</dbReference>
<keyword evidence="7" id="KW-0106">Calcium</keyword>
<dbReference type="InterPro" id="IPR038299">
    <property type="entry name" value="DAO_C_sf"/>
</dbReference>
<dbReference type="InterPro" id="IPR000447">
    <property type="entry name" value="G3P_DH_FAD-dep"/>
</dbReference>
<dbReference type="InterPro" id="IPR018247">
    <property type="entry name" value="EF_Hand_1_Ca_BS"/>
</dbReference>
<keyword evidence="5 10" id="KW-0285">Flavoprotein</keyword>
<evidence type="ECO:0000256" key="5">
    <source>
        <dbReference type="ARBA" id="ARBA00022630"/>
    </source>
</evidence>
<dbReference type="InterPro" id="IPR002048">
    <property type="entry name" value="EF_hand_dom"/>
</dbReference>
<dbReference type="PROSITE" id="PS00018">
    <property type="entry name" value="EF_HAND_1"/>
    <property type="match status" value="1"/>
</dbReference>
<dbReference type="Gene3D" id="1.10.8.870">
    <property type="entry name" value="Alpha-glycerophosphate oxidase, cap domain"/>
    <property type="match status" value="1"/>
</dbReference>
<dbReference type="Gene3D" id="3.30.9.10">
    <property type="entry name" value="D-Amino Acid Oxidase, subunit A, domain 2"/>
    <property type="match status" value="1"/>
</dbReference>
<feature type="domain" description="EF-hand" evidence="11">
    <location>
        <begin position="642"/>
        <end position="677"/>
    </location>
</feature>
<evidence type="ECO:0000256" key="2">
    <source>
        <dbReference type="ARBA" id="ARBA00004745"/>
    </source>
</evidence>